<reference evidence="1" key="1">
    <citation type="journal article" date="2018" name="Genome Biol.">
        <title>SKESA: strategic k-mer extension for scrupulous assemblies.</title>
        <authorList>
            <person name="Souvorov A."/>
            <person name="Agarwala R."/>
            <person name="Lipman D.J."/>
        </authorList>
    </citation>
    <scope>NUCLEOTIDE SEQUENCE</scope>
    <source>
        <strain evidence="1">BCW_2043</strain>
    </source>
</reference>
<dbReference type="EMBL" id="DAARUD010000005">
    <property type="protein sequence ID" value="HAE3952985.1"/>
    <property type="molecule type" value="Genomic_DNA"/>
</dbReference>
<accession>A0A5I2FQL4</accession>
<proteinExistence type="predicted"/>
<dbReference type="AlphaFoldDB" id="A0A5I2FQL4"/>
<organism evidence="1">
    <name type="scientific">Salmonella enterica subsp. enterica serovar Alachua</name>
    <dbReference type="NCBI Taxonomy" id="913240"/>
    <lineage>
        <taxon>Bacteria</taxon>
        <taxon>Pseudomonadati</taxon>
        <taxon>Pseudomonadota</taxon>
        <taxon>Gammaproteobacteria</taxon>
        <taxon>Enterobacterales</taxon>
        <taxon>Enterobacteriaceae</taxon>
        <taxon>Salmonella</taxon>
    </lineage>
</organism>
<gene>
    <name evidence="1" type="ORF">GNC31_001717</name>
</gene>
<name>A0A5I2FQL4_SALET</name>
<sequence length="73" mass="8368">MNRDNIGLISFLSDKLKWLDGERIAIKAQLFDLGIAEQKRRDENEAALYGGIQKAIDEMMMRNLQKLKSTQQG</sequence>
<protein>
    <submittedName>
        <fullName evidence="1">Uncharacterized protein</fullName>
    </submittedName>
</protein>
<evidence type="ECO:0000313" key="1">
    <source>
        <dbReference type="EMBL" id="HAE3952985.1"/>
    </source>
</evidence>
<reference evidence="1" key="2">
    <citation type="submission" date="2018-07" db="EMBL/GenBank/DDBJ databases">
        <authorList>
            <consortium name="NCBI Pathogen Detection Project"/>
        </authorList>
    </citation>
    <scope>NUCLEOTIDE SEQUENCE</scope>
    <source>
        <strain evidence="1">BCW_2043</strain>
    </source>
</reference>
<dbReference type="RefSeq" id="WP_058215340.1">
    <property type="nucleotide sequence ID" value="NZ_MXFO01000005.1"/>
</dbReference>
<comment type="caution">
    <text evidence="1">The sequence shown here is derived from an EMBL/GenBank/DDBJ whole genome shotgun (WGS) entry which is preliminary data.</text>
</comment>